<dbReference type="RefSeq" id="WP_203914553.1">
    <property type="nucleotide sequence ID" value="NZ_BONY01000108.1"/>
</dbReference>
<keyword evidence="3 9" id="KW-0813">Transport</keyword>
<dbReference type="GO" id="GO:1990060">
    <property type="term" value="C:maltose transport complex"/>
    <property type="evidence" value="ECO:0007669"/>
    <property type="project" value="TreeGrafter"/>
</dbReference>
<feature type="transmembrane region" description="Helical" evidence="9">
    <location>
        <begin position="359"/>
        <end position="378"/>
    </location>
</feature>
<dbReference type="InterPro" id="IPR032550">
    <property type="entry name" value="TM_PBP2_N"/>
</dbReference>
<evidence type="ECO:0000256" key="2">
    <source>
        <dbReference type="ARBA" id="ARBA00009047"/>
    </source>
</evidence>
<evidence type="ECO:0000256" key="5">
    <source>
        <dbReference type="ARBA" id="ARBA00022597"/>
    </source>
</evidence>
<gene>
    <name evidence="12" type="ORF">Rhe02_89050</name>
</gene>
<feature type="transmembrane region" description="Helical" evidence="9">
    <location>
        <begin position="58"/>
        <end position="82"/>
    </location>
</feature>
<feature type="transmembrane region" description="Helical" evidence="9">
    <location>
        <begin position="464"/>
        <end position="486"/>
    </location>
</feature>
<dbReference type="AlphaFoldDB" id="A0A8J3QK38"/>
<protein>
    <recommendedName>
        <fullName evidence="10">Maltose/maltodextrin transport system permease protein</fullName>
    </recommendedName>
</protein>
<dbReference type="CDD" id="cd06261">
    <property type="entry name" value="TM_PBP2"/>
    <property type="match status" value="1"/>
</dbReference>
<feature type="transmembrane region" description="Helical" evidence="9">
    <location>
        <begin position="5"/>
        <end position="22"/>
    </location>
</feature>
<name>A0A8J3QK38_9ACTN</name>
<dbReference type="InterPro" id="IPR000515">
    <property type="entry name" value="MetI-like"/>
</dbReference>
<evidence type="ECO:0000313" key="13">
    <source>
        <dbReference type="Proteomes" id="UP000612899"/>
    </source>
</evidence>
<evidence type="ECO:0000313" key="12">
    <source>
        <dbReference type="EMBL" id="GIH10838.1"/>
    </source>
</evidence>
<sequence length="497" mass="53811">MSFLVSRIATLAITAAILFYAVPPLIGAQAWVALAILAAAAGGVAYLYLTPKHIAAKYLVPGTIFLIIFQVLPILYTFTVAFTNLGDGHRGSKQEAIAAIERESLVEIPDAPDYALTVALADDKVVFLLVDQDTKAVQVGTVEGLSKLDGAEVGVTGKVLSAPGYEIIQASERDADVQALVVPTPRGAIKSSGLSRAIELEAKRKYDAQCDCVVEGGKSWNADDARGYFVDSDGNNLIQGWKVNVGWANFTRTFSDPNISGHFLGVLIWNLVFALSSVALTFALGMAVALALHSPRMRGTRIYRTILILPYAMPSFAMLLVWRDMFNRDFGLLNRVLGTDLDWLGTPTGARLGLLMVNLWLGFPYMFLVATGALQAIPRELTEASGMDGASPWQSFRRVTLPLLLIALTPLLIASFAFNFNNFNLVRFVTNGGPYAVDNSLVGKTDLLITYTYRLAFEGGQGQLGFAAAISTFIFAIVATISTIAFRRTRAQEEVYS</sequence>
<dbReference type="Proteomes" id="UP000612899">
    <property type="component" value="Unassembled WGS sequence"/>
</dbReference>
<keyword evidence="13" id="KW-1185">Reference proteome</keyword>
<comment type="subcellular location">
    <subcellularLocation>
        <location evidence="1 9">Cell membrane</location>
        <topology evidence="1 9">Multi-pass membrane protein</topology>
    </subcellularLocation>
</comment>
<accession>A0A8J3QK38</accession>
<keyword evidence="6 9" id="KW-0812">Transmembrane</keyword>
<evidence type="ECO:0000256" key="7">
    <source>
        <dbReference type="ARBA" id="ARBA00022989"/>
    </source>
</evidence>
<organism evidence="12 13">
    <name type="scientific">Rhizocola hellebori</name>
    <dbReference type="NCBI Taxonomy" id="1392758"/>
    <lineage>
        <taxon>Bacteria</taxon>
        <taxon>Bacillati</taxon>
        <taxon>Actinomycetota</taxon>
        <taxon>Actinomycetes</taxon>
        <taxon>Micromonosporales</taxon>
        <taxon>Micromonosporaceae</taxon>
        <taxon>Rhizocola</taxon>
    </lineage>
</organism>
<dbReference type="Pfam" id="PF16296">
    <property type="entry name" value="TM_PBP2_N"/>
    <property type="match status" value="1"/>
</dbReference>
<feature type="domain" description="ABC transmembrane type-1" evidence="11">
    <location>
        <begin position="267"/>
        <end position="485"/>
    </location>
</feature>
<dbReference type="EMBL" id="BONY01000108">
    <property type="protein sequence ID" value="GIH10838.1"/>
    <property type="molecule type" value="Genomic_DNA"/>
</dbReference>
<evidence type="ECO:0000256" key="10">
    <source>
        <dbReference type="RuleBase" id="RU367050"/>
    </source>
</evidence>
<comment type="function">
    <text evidence="10">Part of the ABC transporter complex MalEFGK involved in maltose/maltodextrin import. Probably responsible for the translocation of the substrate across the membrane.</text>
</comment>
<keyword evidence="4 10" id="KW-1003">Cell membrane</keyword>
<feature type="transmembrane region" description="Helical" evidence="9">
    <location>
        <begin position="28"/>
        <end position="49"/>
    </location>
</feature>
<evidence type="ECO:0000256" key="9">
    <source>
        <dbReference type="RuleBase" id="RU363032"/>
    </source>
</evidence>
<keyword evidence="8 9" id="KW-0472">Membrane</keyword>
<dbReference type="SUPFAM" id="SSF160964">
    <property type="entry name" value="MalF N-terminal region-like"/>
    <property type="match status" value="1"/>
</dbReference>
<evidence type="ECO:0000256" key="6">
    <source>
        <dbReference type="ARBA" id="ARBA00022692"/>
    </source>
</evidence>
<dbReference type="Gene3D" id="1.10.3720.10">
    <property type="entry name" value="MetI-like"/>
    <property type="match status" value="1"/>
</dbReference>
<evidence type="ECO:0000259" key="11">
    <source>
        <dbReference type="PROSITE" id="PS50928"/>
    </source>
</evidence>
<dbReference type="GO" id="GO:0015423">
    <property type="term" value="F:ABC-type maltose transporter activity"/>
    <property type="evidence" value="ECO:0007669"/>
    <property type="project" value="TreeGrafter"/>
</dbReference>
<comment type="similarity">
    <text evidence="2 10">Belongs to the binding-protein-dependent transport system permease family. MalFG subfamily.</text>
</comment>
<evidence type="ECO:0000256" key="8">
    <source>
        <dbReference type="ARBA" id="ARBA00023136"/>
    </source>
</evidence>
<proteinExistence type="inferred from homology"/>
<dbReference type="InterPro" id="IPR035906">
    <property type="entry name" value="MetI-like_sf"/>
</dbReference>
<dbReference type="InterPro" id="IPR035277">
    <property type="entry name" value="MalF_N"/>
</dbReference>
<dbReference type="Gene3D" id="1.20.58.370">
    <property type="entry name" value="MalF N-terminal region-like"/>
    <property type="match status" value="1"/>
</dbReference>
<dbReference type="PROSITE" id="PS50928">
    <property type="entry name" value="ABC_TM1"/>
    <property type="match status" value="1"/>
</dbReference>
<feature type="transmembrane region" description="Helical" evidence="9">
    <location>
        <begin position="302"/>
        <end position="322"/>
    </location>
</feature>
<evidence type="ECO:0000256" key="4">
    <source>
        <dbReference type="ARBA" id="ARBA00022475"/>
    </source>
</evidence>
<comment type="caution">
    <text evidence="12">The sequence shown here is derived from an EMBL/GenBank/DDBJ whole genome shotgun (WGS) entry which is preliminary data.</text>
</comment>
<dbReference type="SUPFAM" id="SSF161098">
    <property type="entry name" value="MetI-like"/>
    <property type="match status" value="1"/>
</dbReference>
<dbReference type="PANTHER" id="PTHR47314">
    <property type="entry name" value="MALTOSE/MALTODEXTRIN TRANSPORT SYSTEM PERMEASE PROTEIN MALF"/>
    <property type="match status" value="1"/>
</dbReference>
<feature type="transmembrane region" description="Helical" evidence="9">
    <location>
        <begin position="267"/>
        <end position="290"/>
    </location>
</feature>
<dbReference type="Gene3D" id="3.10.650.10">
    <property type="entry name" value="MalF N-terminal region-like"/>
    <property type="match status" value="1"/>
</dbReference>
<keyword evidence="5 10" id="KW-0762">Sugar transport</keyword>
<dbReference type="Pfam" id="PF00528">
    <property type="entry name" value="BPD_transp_1"/>
    <property type="match status" value="1"/>
</dbReference>
<dbReference type="GO" id="GO:0042956">
    <property type="term" value="P:maltodextrin transmembrane transport"/>
    <property type="evidence" value="ECO:0007669"/>
    <property type="project" value="TreeGrafter"/>
</dbReference>
<dbReference type="PANTHER" id="PTHR47314:SF1">
    <property type="entry name" value="MALTOSE_MALTODEXTRIN TRANSPORT SYSTEM PERMEASE PROTEIN MALF"/>
    <property type="match status" value="1"/>
</dbReference>
<feature type="transmembrane region" description="Helical" evidence="9">
    <location>
        <begin position="399"/>
        <end position="418"/>
    </location>
</feature>
<evidence type="ECO:0000256" key="3">
    <source>
        <dbReference type="ARBA" id="ARBA00022448"/>
    </source>
</evidence>
<reference evidence="12" key="1">
    <citation type="submission" date="2021-01" db="EMBL/GenBank/DDBJ databases">
        <title>Whole genome shotgun sequence of Rhizocola hellebori NBRC 109834.</title>
        <authorList>
            <person name="Komaki H."/>
            <person name="Tamura T."/>
        </authorList>
    </citation>
    <scope>NUCLEOTIDE SEQUENCE</scope>
    <source>
        <strain evidence="12">NBRC 109834</strain>
    </source>
</reference>
<keyword evidence="7 9" id="KW-1133">Transmembrane helix</keyword>
<evidence type="ECO:0000256" key="1">
    <source>
        <dbReference type="ARBA" id="ARBA00004651"/>
    </source>
</evidence>